<evidence type="ECO:0000313" key="4">
    <source>
        <dbReference type="Proteomes" id="UP001237105"/>
    </source>
</evidence>
<evidence type="ECO:0000313" key="3">
    <source>
        <dbReference type="EMBL" id="MDI3418512.1"/>
    </source>
</evidence>
<dbReference type="Proteomes" id="UP001237105">
    <property type="component" value="Unassembled WGS sequence"/>
</dbReference>
<dbReference type="InterPro" id="IPR051122">
    <property type="entry name" value="SDR_DHRS6-like"/>
</dbReference>
<dbReference type="InterPro" id="IPR002347">
    <property type="entry name" value="SDR_fam"/>
</dbReference>
<dbReference type="PANTHER" id="PTHR43477:SF1">
    <property type="entry name" value="DIHYDROANTICAPSIN 7-DEHYDROGENASE"/>
    <property type="match status" value="1"/>
</dbReference>
<proteinExistence type="inferred from homology"/>
<keyword evidence="4" id="KW-1185">Reference proteome</keyword>
<comment type="similarity">
    <text evidence="1">Belongs to the short-chain dehydrogenases/reductases (SDR) family.</text>
</comment>
<dbReference type="Gene3D" id="3.40.50.720">
    <property type="entry name" value="NAD(P)-binding Rossmann-like Domain"/>
    <property type="match status" value="1"/>
</dbReference>
<dbReference type="SUPFAM" id="SSF51735">
    <property type="entry name" value="NAD(P)-binding Rossmann-fold domains"/>
    <property type="match status" value="1"/>
</dbReference>
<accession>A0ABT6SV64</accession>
<sequence>MTTHQSRPLEGATVVVIGGSSGMGLGVARSAAAQGAASVVVTSRSADRLPDAAARVTEGVTGAAPKVDALVCDLTDEQSIDALFDRVGPLDHLVVTASPGSSGSAFLDTEESQARAFVDGKLWGSWRAARRAALRMTGVGAAGRSITFATGGMSVRPMAGRIPVTVAFAGVEALARALAVELAPLRVNVIRPGMTDTEMWSSVPEDQRREIFAEFAKNTPARRVGLPEDIGAAATYAMTAGFVTGAVLDVDGGSLLT</sequence>
<dbReference type="PANTHER" id="PTHR43477">
    <property type="entry name" value="DIHYDROANTICAPSIN 7-DEHYDROGENASE"/>
    <property type="match status" value="1"/>
</dbReference>
<organism evidence="3 4">
    <name type="scientific">Streptomyces luteolus</name>
    <dbReference type="NCBI Taxonomy" id="3043615"/>
    <lineage>
        <taxon>Bacteria</taxon>
        <taxon>Bacillati</taxon>
        <taxon>Actinomycetota</taxon>
        <taxon>Actinomycetes</taxon>
        <taxon>Kitasatosporales</taxon>
        <taxon>Streptomycetaceae</taxon>
        <taxon>Streptomyces</taxon>
    </lineage>
</organism>
<protein>
    <submittedName>
        <fullName evidence="3">SDR family oxidoreductase</fullName>
    </submittedName>
</protein>
<name>A0ABT6SV64_9ACTN</name>
<evidence type="ECO:0000256" key="2">
    <source>
        <dbReference type="ARBA" id="ARBA00023002"/>
    </source>
</evidence>
<dbReference type="RefSeq" id="WP_282534427.1">
    <property type="nucleotide sequence ID" value="NZ_JASCIS010000006.1"/>
</dbReference>
<dbReference type="PRINTS" id="PR00081">
    <property type="entry name" value="GDHRDH"/>
</dbReference>
<reference evidence="3 4" key="1">
    <citation type="submission" date="2023-05" db="EMBL/GenBank/DDBJ databases">
        <title>Draft genome sequence of Streptomyces sp. B-S-A12 isolated from a cave soil in Thailand.</title>
        <authorList>
            <person name="Chamroensaksri N."/>
            <person name="Muangham S."/>
        </authorList>
    </citation>
    <scope>NUCLEOTIDE SEQUENCE [LARGE SCALE GENOMIC DNA]</scope>
    <source>
        <strain evidence="3 4">B-S-A12</strain>
    </source>
</reference>
<keyword evidence="2" id="KW-0560">Oxidoreductase</keyword>
<dbReference type="CDD" id="cd05233">
    <property type="entry name" value="SDR_c"/>
    <property type="match status" value="1"/>
</dbReference>
<dbReference type="EMBL" id="JASCIS010000006">
    <property type="protein sequence ID" value="MDI3418512.1"/>
    <property type="molecule type" value="Genomic_DNA"/>
</dbReference>
<evidence type="ECO:0000256" key="1">
    <source>
        <dbReference type="ARBA" id="ARBA00006484"/>
    </source>
</evidence>
<dbReference type="InterPro" id="IPR036291">
    <property type="entry name" value="NAD(P)-bd_dom_sf"/>
</dbReference>
<dbReference type="Pfam" id="PF13561">
    <property type="entry name" value="adh_short_C2"/>
    <property type="match status" value="1"/>
</dbReference>
<gene>
    <name evidence="3" type="ORF">QIT00_08035</name>
</gene>
<comment type="caution">
    <text evidence="3">The sequence shown here is derived from an EMBL/GenBank/DDBJ whole genome shotgun (WGS) entry which is preliminary data.</text>
</comment>